<evidence type="ECO:0000259" key="9">
    <source>
        <dbReference type="Pfam" id="PF22692"/>
    </source>
</evidence>
<evidence type="ECO:0000313" key="10">
    <source>
        <dbReference type="EMBL" id="UXH76882.1"/>
    </source>
</evidence>
<dbReference type="Pfam" id="PF22692">
    <property type="entry name" value="LlgE_F_G_D1"/>
    <property type="match status" value="1"/>
</dbReference>
<dbReference type="Pfam" id="PF00460">
    <property type="entry name" value="Flg_bb_rod"/>
    <property type="match status" value="1"/>
</dbReference>
<evidence type="ECO:0000256" key="5">
    <source>
        <dbReference type="ARBA" id="ARBA00040228"/>
    </source>
</evidence>
<gene>
    <name evidence="10" type="primary">flgF</name>
    <name evidence="10" type="ORF">N4261_17860</name>
</gene>
<dbReference type="InterPro" id="IPR001444">
    <property type="entry name" value="Flag_bb_rod_N"/>
</dbReference>
<evidence type="ECO:0000259" key="8">
    <source>
        <dbReference type="Pfam" id="PF06429"/>
    </source>
</evidence>
<dbReference type="RefSeq" id="WP_261756623.1">
    <property type="nucleotide sequence ID" value="NZ_CP104562.2"/>
</dbReference>
<dbReference type="PANTHER" id="PTHR30435">
    <property type="entry name" value="FLAGELLAR PROTEIN"/>
    <property type="match status" value="1"/>
</dbReference>
<dbReference type="Proteomes" id="UP001064933">
    <property type="component" value="Chromosome"/>
</dbReference>
<protein>
    <recommendedName>
        <fullName evidence="5 6">Flagellar basal-body rod protein FlgF</fullName>
    </recommendedName>
</protein>
<evidence type="ECO:0000256" key="1">
    <source>
        <dbReference type="ARBA" id="ARBA00004117"/>
    </source>
</evidence>
<feature type="domain" description="Flagellar hook protein FlgE/F/G-like D1" evidence="9">
    <location>
        <begin position="81"/>
        <end position="146"/>
    </location>
</feature>
<dbReference type="InterPro" id="IPR053967">
    <property type="entry name" value="LlgE_F_G-like_D1"/>
</dbReference>
<dbReference type="EMBL" id="CP104562">
    <property type="protein sequence ID" value="UXH76882.1"/>
    <property type="molecule type" value="Genomic_DNA"/>
</dbReference>
<keyword evidence="11" id="KW-1185">Reference proteome</keyword>
<dbReference type="Pfam" id="PF06429">
    <property type="entry name" value="Flg_bbr_C"/>
    <property type="match status" value="1"/>
</dbReference>
<dbReference type="NCBIfam" id="NF009280">
    <property type="entry name" value="PRK12640.1"/>
    <property type="match status" value="1"/>
</dbReference>
<name>A0ABY6AVJ3_9BURK</name>
<dbReference type="InterPro" id="IPR010930">
    <property type="entry name" value="Flg_bb/hook_C_dom"/>
</dbReference>
<feature type="domain" description="Flagellar basal-body/hook protein C-terminal" evidence="8">
    <location>
        <begin position="198"/>
        <end position="241"/>
    </location>
</feature>
<comment type="similarity">
    <text evidence="2 6">Belongs to the flagella basal body rod proteins family.</text>
</comment>
<comment type="subunit">
    <text evidence="4 6">The basal body constitutes a major portion of the flagellar organelle and consists of five rings (E,L,P,S, and M) mounted on a central rod. The rod consists of about 26 subunits of FlgG in the distal portion, and FlgB, FlgC and FlgF are thought to build up the proximal portion of the rod with about 6 subunits each.</text>
</comment>
<dbReference type="InterPro" id="IPR037925">
    <property type="entry name" value="FlgE/F/G-like"/>
</dbReference>
<keyword evidence="3 6" id="KW-0975">Bacterial flagellum</keyword>
<keyword evidence="10" id="KW-0969">Cilium</keyword>
<accession>A0ABY6AVJ3</accession>
<comment type="subcellular location">
    <subcellularLocation>
        <location evidence="1 6">Bacterial flagellum basal body</location>
    </subcellularLocation>
</comment>
<dbReference type="SUPFAM" id="SSF117143">
    <property type="entry name" value="Flagellar hook protein flgE"/>
    <property type="match status" value="1"/>
</dbReference>
<organism evidence="10 11">
    <name type="scientific">Roseateles amylovorans</name>
    <dbReference type="NCBI Taxonomy" id="2978473"/>
    <lineage>
        <taxon>Bacteria</taxon>
        <taxon>Pseudomonadati</taxon>
        <taxon>Pseudomonadota</taxon>
        <taxon>Betaproteobacteria</taxon>
        <taxon>Burkholderiales</taxon>
        <taxon>Sphaerotilaceae</taxon>
        <taxon>Roseateles</taxon>
    </lineage>
</organism>
<dbReference type="NCBIfam" id="TIGR03506">
    <property type="entry name" value="FlgEFG_subfam"/>
    <property type="match status" value="1"/>
</dbReference>
<keyword evidence="10" id="KW-0282">Flagellum</keyword>
<evidence type="ECO:0000256" key="4">
    <source>
        <dbReference type="ARBA" id="ARBA00038560"/>
    </source>
</evidence>
<dbReference type="PANTHER" id="PTHR30435:SF18">
    <property type="entry name" value="FLAGELLAR BASAL-BODY ROD PROTEIN FLGF"/>
    <property type="match status" value="1"/>
</dbReference>
<reference evidence="10" key="1">
    <citation type="submission" date="2022-10" db="EMBL/GenBank/DDBJ databases">
        <title>Characterization and whole genome sequencing of a new Roseateles species, isolated from fresh water.</title>
        <authorList>
            <person name="Guliayeva D.Y."/>
            <person name="Akhremchuk A.E."/>
            <person name="Sikolenko M.A."/>
            <person name="Valentovich L.N."/>
            <person name="Sidarenka A.V."/>
        </authorList>
    </citation>
    <scope>NUCLEOTIDE SEQUENCE</scope>
    <source>
        <strain evidence="10">BIM B-1768</strain>
    </source>
</reference>
<evidence type="ECO:0000313" key="11">
    <source>
        <dbReference type="Proteomes" id="UP001064933"/>
    </source>
</evidence>
<keyword evidence="10" id="KW-0966">Cell projection</keyword>
<proteinExistence type="inferred from homology"/>
<evidence type="ECO:0000256" key="6">
    <source>
        <dbReference type="RuleBase" id="RU362116"/>
    </source>
</evidence>
<dbReference type="InterPro" id="IPR020013">
    <property type="entry name" value="Flagellar_FlgE/F/G"/>
</dbReference>
<feature type="domain" description="Flagellar basal body rod protein N-terminal" evidence="7">
    <location>
        <begin position="5"/>
        <end position="35"/>
    </location>
</feature>
<evidence type="ECO:0000256" key="2">
    <source>
        <dbReference type="ARBA" id="ARBA00009677"/>
    </source>
</evidence>
<evidence type="ECO:0000259" key="7">
    <source>
        <dbReference type="Pfam" id="PF00460"/>
    </source>
</evidence>
<sequence length="244" mass="25886">MDALIYTVMSGAERIQRAQAVHANNLANLETAGFRANLEQASAAQVKGYGYDGRHLAQARSDVVSARAGGQRDTGRDLDLAIQGEGLFAVAQDGPDGPEAYTRSGNFTVDAQGQLRLGRHAVLGEGGPIVLPPHDKLEILADGTVAILTGNQAELQAVDRLKRVRPDFAEMTKNEAGLLVTRDGSAPASDPSVQVAGGKLEASNVSAVEEMVSTMNLARDFELQMRLFKAADGMADSGNRLMRE</sequence>
<evidence type="ECO:0000256" key="3">
    <source>
        <dbReference type="ARBA" id="ARBA00023143"/>
    </source>
</evidence>